<dbReference type="Pfam" id="PF00817">
    <property type="entry name" value="IMS"/>
    <property type="match status" value="1"/>
</dbReference>
<protein>
    <submittedName>
        <fullName evidence="3">DNA methylase</fullName>
    </submittedName>
</protein>
<dbReference type="GO" id="GO:0008168">
    <property type="term" value="F:methyltransferase activity"/>
    <property type="evidence" value="ECO:0007669"/>
    <property type="project" value="UniProtKB-KW"/>
</dbReference>
<dbReference type="InterPro" id="IPR043502">
    <property type="entry name" value="DNA/RNA_pol_sf"/>
</dbReference>
<dbReference type="GO" id="GO:0005829">
    <property type="term" value="C:cytosol"/>
    <property type="evidence" value="ECO:0007669"/>
    <property type="project" value="TreeGrafter"/>
</dbReference>
<accession>A0A8D5A5X9</accession>
<dbReference type="PANTHER" id="PTHR11076:SF35">
    <property type="entry name" value="DNA REPAIR PROTEIN HOMOLOG YOBH"/>
    <property type="match status" value="1"/>
</dbReference>
<dbReference type="Gene3D" id="3.30.70.270">
    <property type="match status" value="1"/>
</dbReference>
<dbReference type="KEGG" id="dho:Dia5BBH33_11910"/>
<dbReference type="PANTHER" id="PTHR11076">
    <property type="entry name" value="DNA REPAIR POLYMERASE UMUC / TRANSFERASE FAMILY MEMBER"/>
    <property type="match status" value="1"/>
</dbReference>
<dbReference type="GO" id="GO:0003684">
    <property type="term" value="F:damaged DNA binding"/>
    <property type="evidence" value="ECO:0007669"/>
    <property type="project" value="InterPro"/>
</dbReference>
<dbReference type="Proteomes" id="UP000320585">
    <property type="component" value="Chromosome"/>
</dbReference>
<evidence type="ECO:0000313" key="4">
    <source>
        <dbReference type="Proteomes" id="UP000320585"/>
    </source>
</evidence>
<dbReference type="GO" id="GO:0006281">
    <property type="term" value="P:DNA repair"/>
    <property type="evidence" value="ECO:0007669"/>
    <property type="project" value="InterPro"/>
</dbReference>
<evidence type="ECO:0000259" key="2">
    <source>
        <dbReference type="PROSITE" id="PS50173"/>
    </source>
</evidence>
<dbReference type="InterPro" id="IPR050116">
    <property type="entry name" value="DNA_polymerase-Y"/>
</dbReference>
<dbReference type="GO" id="GO:0009432">
    <property type="term" value="P:SOS response"/>
    <property type="evidence" value="ECO:0007669"/>
    <property type="project" value="TreeGrafter"/>
</dbReference>
<feature type="domain" description="UmuC" evidence="2">
    <location>
        <begin position="14"/>
        <end position="203"/>
    </location>
</feature>
<evidence type="ECO:0000256" key="1">
    <source>
        <dbReference type="ARBA" id="ARBA00010945"/>
    </source>
</evidence>
<organism evidence="3 4">
    <name type="scientific">Dialister hominis</name>
    <dbReference type="NCBI Taxonomy" id="2582419"/>
    <lineage>
        <taxon>Bacteria</taxon>
        <taxon>Bacillati</taxon>
        <taxon>Bacillota</taxon>
        <taxon>Negativicutes</taxon>
        <taxon>Veillonellales</taxon>
        <taxon>Veillonellaceae</taxon>
        <taxon>Dialister</taxon>
    </lineage>
</organism>
<dbReference type="Gene3D" id="1.10.150.20">
    <property type="entry name" value="5' to 3' exonuclease, C-terminal subdomain"/>
    <property type="match status" value="1"/>
</dbReference>
<proteinExistence type="inferred from homology"/>
<sequence length="428" mass="48764">MVKISLALEMRKTYICIDLKSFYASVECVARGLDPFSSNLVVADPGRGHGALCLAVSPAMKTRGVRNRCRLFEIPPEMKYIAALPRMRQYMEVSSDIYENYLKIFRREDIYAYSIDECFIDVTSYLPLYRMNGRRMALFLMKSIFVKTGISSSAGIGSNMFLAKVAMDVLAKHNAERAAVLDEDSFKEEIWHHRPITDIWGIGTHMATRLAKYGIFDLYGITKVNESLLYKEFGKRAEYLIDHAYGREPCTISDIHSYTPAARSLSNGQVLFKDYDYESARLLTGEMAEVLIQQLLEKNLVAEGISLHVGYSGNERRGNGGSRKLETPTDIPKDIWAAFDRLYVEKVREEIPIRTVSLCLENVRKAEEVPRIMSLFRSSEEEDRDKELERVMIQVKREFGKNALLRGFNYAPGAMQQTRNGLVGGHHE</sequence>
<keyword evidence="3" id="KW-0808">Transferase</keyword>
<dbReference type="GO" id="GO:0032259">
    <property type="term" value="P:methylation"/>
    <property type="evidence" value="ECO:0007669"/>
    <property type="project" value="UniProtKB-KW"/>
</dbReference>
<dbReference type="InterPro" id="IPR017961">
    <property type="entry name" value="DNA_pol_Y-fam_little_finger"/>
</dbReference>
<dbReference type="GO" id="GO:0042276">
    <property type="term" value="P:error-prone translesion synthesis"/>
    <property type="evidence" value="ECO:0007669"/>
    <property type="project" value="TreeGrafter"/>
</dbReference>
<dbReference type="EMBL" id="AP019697">
    <property type="protein sequence ID" value="BBK25256.1"/>
    <property type="molecule type" value="Genomic_DNA"/>
</dbReference>
<dbReference type="AlphaFoldDB" id="A0A8D5A5X9"/>
<dbReference type="Pfam" id="PF11799">
    <property type="entry name" value="IMS_C"/>
    <property type="match status" value="1"/>
</dbReference>
<gene>
    <name evidence="3" type="ORF">Dia5BBH33_11910</name>
</gene>
<dbReference type="InterPro" id="IPR001126">
    <property type="entry name" value="UmuC"/>
</dbReference>
<dbReference type="SUPFAM" id="SSF56672">
    <property type="entry name" value="DNA/RNA polymerases"/>
    <property type="match status" value="1"/>
</dbReference>
<reference evidence="4" key="1">
    <citation type="submission" date="2019-05" db="EMBL/GenBank/DDBJ databases">
        <title>Complete genome sequencing of Dialister sp. strain 5BBH33.</title>
        <authorList>
            <person name="Sakamoto M."/>
            <person name="Murakami T."/>
            <person name="Mori H."/>
        </authorList>
    </citation>
    <scope>NUCLEOTIDE SEQUENCE [LARGE SCALE GENOMIC DNA]</scope>
    <source>
        <strain evidence="4">5BBH33</strain>
    </source>
</reference>
<dbReference type="GO" id="GO:0003887">
    <property type="term" value="F:DNA-directed DNA polymerase activity"/>
    <property type="evidence" value="ECO:0007669"/>
    <property type="project" value="TreeGrafter"/>
</dbReference>
<comment type="similarity">
    <text evidence="1">Belongs to the DNA polymerase type-Y family.</text>
</comment>
<dbReference type="PROSITE" id="PS50173">
    <property type="entry name" value="UMUC"/>
    <property type="match status" value="1"/>
</dbReference>
<evidence type="ECO:0000313" key="3">
    <source>
        <dbReference type="EMBL" id="BBK25256.1"/>
    </source>
</evidence>
<name>A0A8D5A5X9_9FIRM</name>
<keyword evidence="3" id="KW-0489">Methyltransferase</keyword>
<dbReference type="InterPro" id="IPR043128">
    <property type="entry name" value="Rev_trsase/Diguanyl_cyclase"/>
</dbReference>
<dbReference type="Gene3D" id="3.40.1170.60">
    <property type="match status" value="1"/>
</dbReference>
<keyword evidence="4" id="KW-1185">Reference proteome</keyword>